<dbReference type="GO" id="GO:0042254">
    <property type="term" value="P:ribosome biogenesis"/>
    <property type="evidence" value="ECO:0007669"/>
    <property type="project" value="UniProtKB-UniRule"/>
</dbReference>
<keyword evidence="2" id="KW-0479">Metal-binding</keyword>
<dbReference type="InterPro" id="IPR006169">
    <property type="entry name" value="GTP1_OBG_dom"/>
</dbReference>
<evidence type="ECO:0000256" key="3">
    <source>
        <dbReference type="ARBA" id="ARBA00022741"/>
    </source>
</evidence>
<dbReference type="PROSITE" id="PS51883">
    <property type="entry name" value="OBG"/>
    <property type="match status" value="1"/>
</dbReference>
<evidence type="ECO:0000313" key="9">
    <source>
        <dbReference type="Proteomes" id="UP000280073"/>
    </source>
</evidence>
<dbReference type="PANTHER" id="PTHR11702">
    <property type="entry name" value="DEVELOPMENTALLY REGULATED GTP-BINDING PROTEIN-RELATED"/>
    <property type="match status" value="1"/>
</dbReference>
<keyword evidence="5" id="KW-0460">Magnesium</keyword>
<evidence type="ECO:0000256" key="6">
    <source>
        <dbReference type="ARBA" id="ARBA00023134"/>
    </source>
</evidence>
<dbReference type="Proteomes" id="UP000280073">
    <property type="component" value="Unassembled WGS sequence"/>
</dbReference>
<evidence type="ECO:0000256" key="5">
    <source>
        <dbReference type="ARBA" id="ARBA00022842"/>
    </source>
</evidence>
<keyword evidence="6" id="KW-0342">GTP-binding</keyword>
<comment type="caution">
    <text evidence="8">The sequence shown here is derived from an EMBL/GenBank/DDBJ whole genome shotgun (WGS) entry which is preliminary data.</text>
</comment>
<dbReference type="Gene3D" id="2.70.210.12">
    <property type="entry name" value="GTP1/OBG domain"/>
    <property type="match status" value="1"/>
</dbReference>
<feature type="domain" description="Obg" evidence="7">
    <location>
        <begin position="1"/>
        <end position="99"/>
    </location>
</feature>
<dbReference type="GO" id="GO:0046872">
    <property type="term" value="F:metal ion binding"/>
    <property type="evidence" value="ECO:0007669"/>
    <property type="project" value="UniProtKB-KW"/>
</dbReference>
<keyword evidence="3" id="KW-0547">Nucleotide-binding</keyword>
<protein>
    <submittedName>
        <fullName evidence="8">GTPase ObgE</fullName>
    </submittedName>
</protein>
<evidence type="ECO:0000313" key="8">
    <source>
        <dbReference type="EMBL" id="RSR08191.1"/>
    </source>
</evidence>
<organism evidence="8 9">
    <name type="scientific">Acinetobacter baumannii</name>
    <dbReference type="NCBI Taxonomy" id="470"/>
    <lineage>
        <taxon>Bacteria</taxon>
        <taxon>Pseudomonadati</taxon>
        <taxon>Pseudomonadota</taxon>
        <taxon>Gammaproteobacteria</taxon>
        <taxon>Moraxellales</taxon>
        <taxon>Moraxellaceae</taxon>
        <taxon>Acinetobacter</taxon>
        <taxon>Acinetobacter calcoaceticus/baumannii complex</taxon>
    </lineage>
</organism>
<dbReference type="GO" id="GO:0043022">
    <property type="term" value="F:ribosome binding"/>
    <property type="evidence" value="ECO:0007669"/>
    <property type="project" value="UniProtKB-ARBA"/>
</dbReference>
<dbReference type="FunFam" id="2.70.210.12:FF:000001">
    <property type="entry name" value="GTPase Obg"/>
    <property type="match status" value="1"/>
</dbReference>
<dbReference type="GO" id="GO:0005525">
    <property type="term" value="F:GTP binding"/>
    <property type="evidence" value="ECO:0007669"/>
    <property type="project" value="UniProtKB-KW"/>
</dbReference>
<dbReference type="AlphaFoldDB" id="A0A3D5C7Q5"/>
<dbReference type="EMBL" id="RFDI01002831">
    <property type="protein sequence ID" value="RSR08191.1"/>
    <property type="molecule type" value="Genomic_DNA"/>
</dbReference>
<keyword evidence="4" id="KW-0378">Hydrolase</keyword>
<gene>
    <name evidence="8" type="ORF">EA686_30290</name>
</gene>
<sequence>MRFVDEAVITVEAGDGGNGVASFRREKFVPFGGPDGGDGGRGGSIYIQADDDTSTLVDYRYTRKFRAERGKNGAGANCTGRGGEDVVLKVPVGTTIVDT</sequence>
<dbReference type="PANTHER" id="PTHR11702:SF31">
    <property type="entry name" value="MITOCHONDRIAL RIBOSOME-ASSOCIATED GTPASE 2"/>
    <property type="match status" value="1"/>
</dbReference>
<dbReference type="InterPro" id="IPR045086">
    <property type="entry name" value="OBG_GTPase"/>
</dbReference>
<keyword evidence="1" id="KW-0963">Cytoplasm</keyword>
<evidence type="ECO:0000259" key="7">
    <source>
        <dbReference type="PROSITE" id="PS51883"/>
    </source>
</evidence>
<proteinExistence type="predicted"/>
<evidence type="ECO:0000256" key="4">
    <source>
        <dbReference type="ARBA" id="ARBA00022801"/>
    </source>
</evidence>
<reference evidence="8 9" key="1">
    <citation type="submission" date="2018-10" db="EMBL/GenBank/DDBJ databases">
        <title>GWAS and RNA-Seq identify cryptic mechanisms of antimicrobial resistance in Acinetobacter baumannii.</title>
        <authorList>
            <person name="Sahl J.W."/>
        </authorList>
    </citation>
    <scope>NUCLEOTIDE SEQUENCE [LARGE SCALE GENOMIC DNA]</scope>
    <source>
        <strain evidence="8 9">TG28175</strain>
    </source>
</reference>
<feature type="non-terminal residue" evidence="8">
    <location>
        <position position="99"/>
    </location>
</feature>
<dbReference type="GO" id="GO:0003924">
    <property type="term" value="F:GTPase activity"/>
    <property type="evidence" value="ECO:0007669"/>
    <property type="project" value="InterPro"/>
</dbReference>
<dbReference type="Pfam" id="PF01018">
    <property type="entry name" value="GTP1_OBG"/>
    <property type="match status" value="1"/>
</dbReference>
<accession>A0A3D5C7Q5</accession>
<dbReference type="InterPro" id="IPR036726">
    <property type="entry name" value="GTP1_OBG_dom_sf"/>
</dbReference>
<name>A0A3D5C7Q5_ACIBA</name>
<evidence type="ECO:0000256" key="1">
    <source>
        <dbReference type="ARBA" id="ARBA00022490"/>
    </source>
</evidence>
<evidence type="ECO:0000256" key="2">
    <source>
        <dbReference type="ARBA" id="ARBA00022723"/>
    </source>
</evidence>
<dbReference type="SUPFAM" id="SSF82051">
    <property type="entry name" value="Obg GTP-binding protein N-terminal domain"/>
    <property type="match status" value="1"/>
</dbReference>